<sequence>MSATVSDHRTFHMIEAVAGPLEGAPRQVRRHWSNDFKAQAVAETVQPGASVSAVARRLGVDPSQLFTWRRIARQKAMSLPSKAEKGQQAAQAFPSSAVDIIIGDAVIRTGAEIDEAHLARVIRAVRSA</sequence>
<dbReference type="GO" id="GO:0006313">
    <property type="term" value="P:DNA transposition"/>
    <property type="evidence" value="ECO:0007669"/>
    <property type="project" value="InterPro"/>
</dbReference>
<protein>
    <submittedName>
        <fullName evidence="1">IS66 family insertion sequence transposase protein</fullName>
    </submittedName>
</protein>
<evidence type="ECO:0000313" key="2">
    <source>
        <dbReference type="EMBL" id="APO76478.1"/>
    </source>
</evidence>
<dbReference type="EMBL" id="CP017241">
    <property type="protein sequence ID" value="APO76478.1"/>
    <property type="molecule type" value="Genomic_DNA"/>
</dbReference>
<dbReference type="InterPro" id="IPR010921">
    <property type="entry name" value="Trp_repressor/repl_initiator"/>
</dbReference>
<evidence type="ECO:0000313" key="1">
    <source>
        <dbReference type="EMBL" id="APO76031.1"/>
    </source>
</evidence>
<dbReference type="SUPFAM" id="SSF48295">
    <property type="entry name" value="TrpR-like"/>
    <property type="match status" value="1"/>
</dbReference>
<reference evidence="1 3" key="1">
    <citation type="submission" date="2016-09" db="EMBL/GenBank/DDBJ databases">
        <title>The complete genome sequences of Rhizobium gallicum, symbiovars gallicum and phaseoli, symbionts associated to common bean (Phaseolus vulgaris).</title>
        <authorList>
            <person name="Bustos P."/>
            <person name="Santamaria R.I."/>
            <person name="Perez-Carrascal O.M."/>
            <person name="Juarez S."/>
            <person name="Lozano L."/>
            <person name="Martinez-Flores I."/>
            <person name="Martinez-Romero E."/>
            <person name="Cevallos M."/>
            <person name="Romero D."/>
            <person name="Davila G."/>
            <person name="Gonzalez V."/>
        </authorList>
    </citation>
    <scope>NUCLEOTIDE SEQUENCE [LARGE SCALE GENOMIC DNA]</scope>
    <source>
        <strain evidence="1 3">8C-3</strain>
    </source>
</reference>
<evidence type="ECO:0000313" key="3">
    <source>
        <dbReference type="Proteomes" id="UP000185109"/>
    </source>
</evidence>
<name>A0A1L5P7D1_RHIET</name>
<dbReference type="GO" id="GO:0043565">
    <property type="term" value="F:sequence-specific DNA binding"/>
    <property type="evidence" value="ECO:0007669"/>
    <property type="project" value="InterPro"/>
</dbReference>
<proteinExistence type="predicted"/>
<dbReference type="InterPro" id="IPR002514">
    <property type="entry name" value="Transposase_8"/>
</dbReference>
<accession>A0A1L5P7D1</accession>
<dbReference type="AlphaFoldDB" id="A0A1L5P7D1"/>
<dbReference type="PANTHER" id="PTHR37936">
    <property type="entry name" value="TRANSPOSASE INSC FOR INSERTION ELEMENT IS2A-RELATED"/>
    <property type="match status" value="1"/>
</dbReference>
<gene>
    <name evidence="1" type="ORF">AM571_CH03231</name>
    <name evidence="2" type="ORF">AM571_CH03687</name>
</gene>
<dbReference type="Proteomes" id="UP000185109">
    <property type="component" value="Chromosome"/>
</dbReference>
<dbReference type="Pfam" id="PF01527">
    <property type="entry name" value="HTH_Tnp_1"/>
    <property type="match status" value="1"/>
</dbReference>
<dbReference type="Gene3D" id="1.10.10.60">
    <property type="entry name" value="Homeodomain-like"/>
    <property type="match status" value="1"/>
</dbReference>
<dbReference type="EMBL" id="CP017241">
    <property type="protein sequence ID" value="APO76031.1"/>
    <property type="molecule type" value="Genomic_DNA"/>
</dbReference>
<dbReference type="GO" id="GO:0004803">
    <property type="term" value="F:transposase activity"/>
    <property type="evidence" value="ECO:0007669"/>
    <property type="project" value="InterPro"/>
</dbReference>
<dbReference type="PANTHER" id="PTHR37936:SF3">
    <property type="entry name" value="TRANSPOSASE INSC FOR INSERTION ELEMENT IS2A-RELATED"/>
    <property type="match status" value="1"/>
</dbReference>
<organism evidence="1 3">
    <name type="scientific">Rhizobium etli 8C-3</name>
    <dbReference type="NCBI Taxonomy" id="538025"/>
    <lineage>
        <taxon>Bacteria</taxon>
        <taxon>Pseudomonadati</taxon>
        <taxon>Pseudomonadota</taxon>
        <taxon>Alphaproteobacteria</taxon>
        <taxon>Hyphomicrobiales</taxon>
        <taxon>Rhizobiaceae</taxon>
        <taxon>Rhizobium/Agrobacterium group</taxon>
        <taxon>Rhizobium</taxon>
    </lineage>
</organism>